<evidence type="ECO:0000259" key="6">
    <source>
        <dbReference type="SMART" id="SM00732"/>
    </source>
</evidence>
<organism evidence="7 8">
    <name type="scientific">Oceanibacterium hippocampi</name>
    <dbReference type="NCBI Taxonomy" id="745714"/>
    <lineage>
        <taxon>Bacteria</taxon>
        <taxon>Pseudomonadati</taxon>
        <taxon>Pseudomonadota</taxon>
        <taxon>Alphaproteobacteria</taxon>
        <taxon>Sneathiellales</taxon>
        <taxon>Sneathiellaceae</taxon>
        <taxon>Oceanibacterium</taxon>
    </lineage>
</organism>
<dbReference type="HAMAP" id="MF_00651">
    <property type="entry name" value="Nuclease_YqgF"/>
    <property type="match status" value="1"/>
</dbReference>
<reference evidence="7 8" key="1">
    <citation type="submission" date="2017-03" db="EMBL/GenBank/DDBJ databases">
        <authorList>
            <person name="Afonso C.L."/>
            <person name="Miller P.J."/>
            <person name="Scott M.A."/>
            <person name="Spackman E."/>
            <person name="Goraichik I."/>
            <person name="Dimitrov K.M."/>
            <person name="Suarez D.L."/>
            <person name="Swayne D.E."/>
        </authorList>
    </citation>
    <scope>NUCLEOTIDE SEQUENCE [LARGE SCALE GENOMIC DNA]</scope>
    <source>
        <strain evidence="7 8">CECT 7691</strain>
    </source>
</reference>
<dbReference type="GO" id="GO:0004518">
    <property type="term" value="F:nuclease activity"/>
    <property type="evidence" value="ECO:0007669"/>
    <property type="project" value="UniProtKB-KW"/>
</dbReference>
<keyword evidence="2 5" id="KW-0690">Ribosome biogenesis</keyword>
<evidence type="ECO:0000256" key="2">
    <source>
        <dbReference type="ARBA" id="ARBA00022517"/>
    </source>
</evidence>
<keyword evidence="3 5" id="KW-0540">Nuclease</keyword>
<dbReference type="SUPFAM" id="SSF53098">
    <property type="entry name" value="Ribonuclease H-like"/>
    <property type="match status" value="1"/>
</dbReference>
<dbReference type="GO" id="GO:0005829">
    <property type="term" value="C:cytosol"/>
    <property type="evidence" value="ECO:0007669"/>
    <property type="project" value="TreeGrafter"/>
</dbReference>
<evidence type="ECO:0000313" key="8">
    <source>
        <dbReference type="Proteomes" id="UP000193200"/>
    </source>
</evidence>
<dbReference type="InterPro" id="IPR005227">
    <property type="entry name" value="YqgF"/>
</dbReference>
<dbReference type="EMBL" id="FWFR01000001">
    <property type="protein sequence ID" value="SLN44264.1"/>
    <property type="molecule type" value="Genomic_DNA"/>
</dbReference>
<dbReference type="Proteomes" id="UP000193200">
    <property type="component" value="Unassembled WGS sequence"/>
</dbReference>
<protein>
    <recommendedName>
        <fullName evidence="5">Putative pre-16S rRNA nuclease</fullName>
        <ecNumber evidence="5">3.1.-.-</ecNumber>
    </recommendedName>
</protein>
<dbReference type="InParanoid" id="A0A1Y5SN95"/>
<feature type="domain" description="YqgF/RNase H-like" evidence="6">
    <location>
        <begin position="17"/>
        <end position="117"/>
    </location>
</feature>
<dbReference type="Pfam" id="PF03652">
    <property type="entry name" value="RuvX"/>
    <property type="match status" value="1"/>
</dbReference>
<evidence type="ECO:0000256" key="3">
    <source>
        <dbReference type="ARBA" id="ARBA00022722"/>
    </source>
</evidence>
<dbReference type="FunCoup" id="A0A1Y5SN95">
    <property type="interactions" value="350"/>
</dbReference>
<dbReference type="GO" id="GO:0000967">
    <property type="term" value="P:rRNA 5'-end processing"/>
    <property type="evidence" value="ECO:0007669"/>
    <property type="project" value="UniProtKB-UniRule"/>
</dbReference>
<dbReference type="InterPro" id="IPR012337">
    <property type="entry name" value="RNaseH-like_sf"/>
</dbReference>
<proteinExistence type="inferred from homology"/>
<comment type="subcellular location">
    <subcellularLocation>
        <location evidence="5">Cytoplasm</location>
    </subcellularLocation>
</comment>
<evidence type="ECO:0000256" key="5">
    <source>
        <dbReference type="HAMAP-Rule" id="MF_00651"/>
    </source>
</evidence>
<dbReference type="EC" id="3.1.-.-" evidence="5"/>
<keyword evidence="1 5" id="KW-0963">Cytoplasm</keyword>
<comment type="function">
    <text evidence="5">Could be a nuclease involved in processing of the 5'-end of pre-16S rRNA.</text>
</comment>
<dbReference type="PANTHER" id="PTHR33317">
    <property type="entry name" value="POLYNUCLEOTIDYL TRANSFERASE, RIBONUCLEASE H-LIKE SUPERFAMILY PROTEIN"/>
    <property type="match status" value="1"/>
</dbReference>
<dbReference type="OrthoDB" id="9796140at2"/>
<evidence type="ECO:0000256" key="1">
    <source>
        <dbReference type="ARBA" id="ARBA00022490"/>
    </source>
</evidence>
<dbReference type="GO" id="GO:0016788">
    <property type="term" value="F:hydrolase activity, acting on ester bonds"/>
    <property type="evidence" value="ECO:0007669"/>
    <property type="project" value="UniProtKB-UniRule"/>
</dbReference>
<comment type="similarity">
    <text evidence="5">Belongs to the YqgF HJR family.</text>
</comment>
<keyword evidence="4 5" id="KW-0378">Hydrolase</keyword>
<gene>
    <name evidence="7" type="primary">yrrK</name>
    <name evidence="7" type="ORF">OCH7691_01863</name>
</gene>
<dbReference type="NCBIfam" id="TIGR00250">
    <property type="entry name" value="RNAse_H_YqgF"/>
    <property type="match status" value="1"/>
</dbReference>
<keyword evidence="8" id="KW-1185">Reference proteome</keyword>
<name>A0A1Y5SN95_9PROT</name>
<evidence type="ECO:0000256" key="4">
    <source>
        <dbReference type="ARBA" id="ARBA00022801"/>
    </source>
</evidence>
<dbReference type="InterPro" id="IPR037027">
    <property type="entry name" value="YqgF/RNaseH-like_dom_sf"/>
</dbReference>
<dbReference type="PANTHER" id="PTHR33317:SF4">
    <property type="entry name" value="POLYNUCLEOTIDYL TRANSFERASE, RIBONUCLEASE H-LIKE SUPERFAMILY PROTEIN"/>
    <property type="match status" value="1"/>
</dbReference>
<dbReference type="Gene3D" id="3.30.420.140">
    <property type="entry name" value="YqgF/RNase H-like domain"/>
    <property type="match status" value="1"/>
</dbReference>
<evidence type="ECO:0000313" key="7">
    <source>
        <dbReference type="EMBL" id="SLN44264.1"/>
    </source>
</evidence>
<sequence length="161" mass="17594">MLIGNPEALLAELPPRGRLLGLDYGSKTIGLALSDASRTIASPLETIRRSKFRADADALLRIAAREQVLALVIGLPTELDGREGPRSQSTRAFQRNLEPLTPLPMLFWDERMSTVAVTRTLLDADASRARRKVLVDKMAAAYILQGFLDRLVGLGGGSAWR</sequence>
<dbReference type="AlphaFoldDB" id="A0A1Y5SN95"/>
<accession>A0A1Y5SN95</accession>
<dbReference type="SMART" id="SM00732">
    <property type="entry name" value="YqgFc"/>
    <property type="match status" value="1"/>
</dbReference>
<dbReference type="RefSeq" id="WP_085883088.1">
    <property type="nucleotide sequence ID" value="NZ_FWFR01000001.1"/>
</dbReference>
<dbReference type="CDD" id="cd16964">
    <property type="entry name" value="YqgF"/>
    <property type="match status" value="1"/>
</dbReference>
<dbReference type="InterPro" id="IPR006641">
    <property type="entry name" value="YqgF/RNaseH-like_dom"/>
</dbReference>